<evidence type="ECO:0000259" key="2">
    <source>
        <dbReference type="PROSITE" id="PS50943"/>
    </source>
</evidence>
<dbReference type="EMBL" id="SOAW01000002">
    <property type="protein sequence ID" value="TDT30894.1"/>
    <property type="molecule type" value="Genomic_DNA"/>
</dbReference>
<gene>
    <name evidence="3" type="ORF">CLV29_2301</name>
</gene>
<dbReference type="GO" id="GO:0005829">
    <property type="term" value="C:cytosol"/>
    <property type="evidence" value="ECO:0007669"/>
    <property type="project" value="TreeGrafter"/>
</dbReference>
<dbReference type="RefSeq" id="WP_133755237.1">
    <property type="nucleotide sequence ID" value="NZ_SOAW01000002.1"/>
</dbReference>
<dbReference type="InterPro" id="IPR011051">
    <property type="entry name" value="RmlC_Cupin_sf"/>
</dbReference>
<evidence type="ECO:0000256" key="1">
    <source>
        <dbReference type="ARBA" id="ARBA00023125"/>
    </source>
</evidence>
<dbReference type="Gene3D" id="1.10.260.40">
    <property type="entry name" value="lambda repressor-like DNA-binding domains"/>
    <property type="match status" value="1"/>
</dbReference>
<dbReference type="Proteomes" id="UP000295371">
    <property type="component" value="Unassembled WGS sequence"/>
</dbReference>
<dbReference type="InterPro" id="IPR010982">
    <property type="entry name" value="Lambda_DNA-bd_dom_sf"/>
</dbReference>
<dbReference type="CDD" id="cd02209">
    <property type="entry name" value="cupin_XRE_C"/>
    <property type="match status" value="1"/>
</dbReference>
<dbReference type="OrthoDB" id="5114244at2"/>
<comment type="caution">
    <text evidence="3">The sequence shown here is derived from an EMBL/GenBank/DDBJ whole genome shotgun (WGS) entry which is preliminary data.</text>
</comment>
<dbReference type="CDD" id="cd00093">
    <property type="entry name" value="HTH_XRE"/>
    <property type="match status" value="1"/>
</dbReference>
<dbReference type="SUPFAM" id="SSF51182">
    <property type="entry name" value="RmlC-like cupins"/>
    <property type="match status" value="1"/>
</dbReference>
<dbReference type="PANTHER" id="PTHR46797:SF1">
    <property type="entry name" value="METHYLPHOSPHONATE SYNTHASE"/>
    <property type="match status" value="1"/>
</dbReference>
<proteinExistence type="predicted"/>
<reference evidence="3 4" key="1">
    <citation type="submission" date="2019-03" db="EMBL/GenBank/DDBJ databases">
        <title>Genomic Encyclopedia of Archaeal and Bacterial Type Strains, Phase II (KMG-II): from individual species to whole genera.</title>
        <authorList>
            <person name="Goeker M."/>
        </authorList>
    </citation>
    <scope>NUCLEOTIDE SEQUENCE [LARGE SCALE GENOMIC DNA]</scope>
    <source>
        <strain evidence="3 4">DSM 24323</strain>
    </source>
</reference>
<dbReference type="SUPFAM" id="SSF47413">
    <property type="entry name" value="lambda repressor-like DNA-binding domains"/>
    <property type="match status" value="1"/>
</dbReference>
<dbReference type="Pfam" id="PF01381">
    <property type="entry name" value="HTH_3"/>
    <property type="match status" value="1"/>
</dbReference>
<feature type="domain" description="HTH cro/C1-type" evidence="2">
    <location>
        <begin position="20"/>
        <end position="74"/>
    </location>
</feature>
<dbReference type="InterPro" id="IPR013096">
    <property type="entry name" value="Cupin_2"/>
</dbReference>
<dbReference type="GO" id="GO:0003700">
    <property type="term" value="F:DNA-binding transcription factor activity"/>
    <property type="evidence" value="ECO:0007669"/>
    <property type="project" value="TreeGrafter"/>
</dbReference>
<dbReference type="InterPro" id="IPR014710">
    <property type="entry name" value="RmlC-like_jellyroll"/>
</dbReference>
<protein>
    <submittedName>
        <fullName evidence="3">Transcriptional regulator with XRE-family HTH domain</fullName>
    </submittedName>
</protein>
<accession>A0A4R7J1F3</accession>
<dbReference type="InterPro" id="IPR050807">
    <property type="entry name" value="TransReg_Diox_bact_type"/>
</dbReference>
<dbReference type="SMART" id="SM00530">
    <property type="entry name" value="HTH_XRE"/>
    <property type="match status" value="1"/>
</dbReference>
<dbReference type="Pfam" id="PF07883">
    <property type="entry name" value="Cupin_2"/>
    <property type="match status" value="1"/>
</dbReference>
<dbReference type="InterPro" id="IPR001387">
    <property type="entry name" value="Cro/C1-type_HTH"/>
</dbReference>
<keyword evidence="1" id="KW-0238">DNA-binding</keyword>
<name>A0A4R7J1F3_9ACTN</name>
<dbReference type="GO" id="GO:0003677">
    <property type="term" value="F:DNA binding"/>
    <property type="evidence" value="ECO:0007669"/>
    <property type="project" value="UniProtKB-KW"/>
</dbReference>
<evidence type="ECO:0000313" key="3">
    <source>
        <dbReference type="EMBL" id="TDT30894.1"/>
    </source>
</evidence>
<dbReference type="PANTHER" id="PTHR46797">
    <property type="entry name" value="HTH-TYPE TRANSCRIPTIONAL REGULATOR"/>
    <property type="match status" value="1"/>
</dbReference>
<dbReference type="PROSITE" id="PS50943">
    <property type="entry name" value="HTH_CROC1"/>
    <property type="match status" value="1"/>
</dbReference>
<sequence length="205" mass="22340">MVEVTTDRIAPPTPNVGERLRELRQQRELTVRALGERLGISASAVSQIERGVMQPSVSRLIEFAQVLDVPLASMFADERSPSLGTSRLADLAFAGTTLTRAAETRPITLDGGVSFRRLSPSRLPGLDFFESTYPPGSTATPADELFHHEGFETGTVTAGELTIEFDDEVVVMAAGDSISYPCHRSHRLRNDGDRVAVAVWLILHP</sequence>
<keyword evidence="4" id="KW-1185">Reference proteome</keyword>
<dbReference type="Gene3D" id="2.60.120.10">
    <property type="entry name" value="Jelly Rolls"/>
    <property type="match status" value="1"/>
</dbReference>
<evidence type="ECO:0000313" key="4">
    <source>
        <dbReference type="Proteomes" id="UP000295371"/>
    </source>
</evidence>
<organism evidence="3 4">
    <name type="scientific">Naumannella halotolerans</name>
    <dbReference type="NCBI Taxonomy" id="993414"/>
    <lineage>
        <taxon>Bacteria</taxon>
        <taxon>Bacillati</taxon>
        <taxon>Actinomycetota</taxon>
        <taxon>Actinomycetes</taxon>
        <taxon>Propionibacteriales</taxon>
        <taxon>Propionibacteriaceae</taxon>
        <taxon>Naumannella</taxon>
    </lineage>
</organism>
<dbReference type="AlphaFoldDB" id="A0A4R7J1F3"/>